<organism evidence="2 3">
    <name type="scientific">Heterodera trifolii</name>
    <dbReference type="NCBI Taxonomy" id="157864"/>
    <lineage>
        <taxon>Eukaryota</taxon>
        <taxon>Metazoa</taxon>
        <taxon>Ecdysozoa</taxon>
        <taxon>Nematoda</taxon>
        <taxon>Chromadorea</taxon>
        <taxon>Rhabditida</taxon>
        <taxon>Tylenchina</taxon>
        <taxon>Tylenchomorpha</taxon>
        <taxon>Tylenchoidea</taxon>
        <taxon>Heteroderidae</taxon>
        <taxon>Heteroderinae</taxon>
        <taxon>Heterodera</taxon>
    </lineage>
</organism>
<feature type="compositionally biased region" description="Polar residues" evidence="1">
    <location>
        <begin position="67"/>
        <end position="77"/>
    </location>
</feature>
<reference evidence="2 3" key="1">
    <citation type="submission" date="2024-10" db="EMBL/GenBank/DDBJ databases">
        <authorList>
            <person name="Kim D."/>
        </authorList>
    </citation>
    <scope>NUCLEOTIDE SEQUENCE [LARGE SCALE GENOMIC DNA]</scope>
    <source>
        <strain evidence="2">BH-2024</strain>
    </source>
</reference>
<keyword evidence="3" id="KW-1185">Reference proteome</keyword>
<dbReference type="AlphaFoldDB" id="A0ABD2M6N9"/>
<evidence type="ECO:0000313" key="3">
    <source>
        <dbReference type="Proteomes" id="UP001620626"/>
    </source>
</evidence>
<feature type="region of interest" description="Disordered" evidence="1">
    <location>
        <begin position="18"/>
        <end position="94"/>
    </location>
</feature>
<dbReference type="Proteomes" id="UP001620626">
    <property type="component" value="Unassembled WGS sequence"/>
</dbReference>
<proteinExistence type="predicted"/>
<evidence type="ECO:0000256" key="1">
    <source>
        <dbReference type="SAM" id="MobiDB-lite"/>
    </source>
</evidence>
<feature type="compositionally biased region" description="Basic and acidic residues" evidence="1">
    <location>
        <begin position="151"/>
        <end position="162"/>
    </location>
</feature>
<name>A0ABD2M6N9_9BILA</name>
<protein>
    <submittedName>
        <fullName evidence="2">Uncharacterized protein</fullName>
    </submittedName>
</protein>
<feature type="region of interest" description="Disordered" evidence="1">
    <location>
        <begin position="119"/>
        <end position="162"/>
    </location>
</feature>
<dbReference type="EMBL" id="JBICBT010000109">
    <property type="protein sequence ID" value="KAL3123164.1"/>
    <property type="molecule type" value="Genomic_DNA"/>
</dbReference>
<gene>
    <name evidence="2" type="ORF">niasHT_010334</name>
</gene>
<evidence type="ECO:0000313" key="2">
    <source>
        <dbReference type="EMBL" id="KAL3123164.1"/>
    </source>
</evidence>
<accession>A0ABD2M6N9</accession>
<sequence length="162" mass="18555">MNDSSDEKTYLSRAILGAFEPIAPRGDHPGQSSRRTDEWRTLYPEGRCTSAPPAQPVAYPRKPNALSFISSPNRPSQLTPPPHQMDDGWVRIPSESSGTFHRSSVKRWFGGLCTHTTFWAQQQKRRRQNKTKQRSDRRRFFSSPAPQQTDEEVKQKRGNEMG</sequence>
<comment type="caution">
    <text evidence="2">The sequence shown here is derived from an EMBL/GenBank/DDBJ whole genome shotgun (WGS) entry which is preliminary data.</text>
</comment>
<feature type="compositionally biased region" description="Basic residues" evidence="1">
    <location>
        <begin position="123"/>
        <end position="137"/>
    </location>
</feature>